<organism evidence="2 3">
    <name type="scientific">Pseudobutyrivibrio ruminis</name>
    <dbReference type="NCBI Taxonomy" id="46206"/>
    <lineage>
        <taxon>Bacteria</taxon>
        <taxon>Bacillati</taxon>
        <taxon>Bacillota</taxon>
        <taxon>Clostridia</taxon>
        <taxon>Lachnospirales</taxon>
        <taxon>Lachnospiraceae</taxon>
        <taxon>Pseudobutyrivibrio</taxon>
    </lineage>
</organism>
<dbReference type="EMBL" id="SVER01000001">
    <property type="protein sequence ID" value="MBE5918231.1"/>
    <property type="molecule type" value="Genomic_DNA"/>
</dbReference>
<keyword evidence="1" id="KW-0175">Coiled coil</keyword>
<accession>A0A927U6W3</accession>
<protein>
    <submittedName>
        <fullName evidence="2">Uncharacterized protein</fullName>
    </submittedName>
</protein>
<evidence type="ECO:0000313" key="3">
    <source>
        <dbReference type="Proteomes" id="UP000766246"/>
    </source>
</evidence>
<evidence type="ECO:0000313" key="2">
    <source>
        <dbReference type="EMBL" id="MBE5918231.1"/>
    </source>
</evidence>
<name>A0A927U6W3_9FIRM</name>
<evidence type="ECO:0000256" key="1">
    <source>
        <dbReference type="SAM" id="Coils"/>
    </source>
</evidence>
<gene>
    <name evidence="2" type="ORF">E7272_00150</name>
</gene>
<feature type="coiled-coil region" evidence="1">
    <location>
        <begin position="659"/>
        <end position="693"/>
    </location>
</feature>
<comment type="caution">
    <text evidence="2">The sequence shown here is derived from an EMBL/GenBank/DDBJ whole genome shotgun (WGS) entry which is preliminary data.</text>
</comment>
<reference evidence="2" key="1">
    <citation type="submission" date="2019-04" db="EMBL/GenBank/DDBJ databases">
        <title>Evolution of Biomass-Degrading Anaerobic Consortia Revealed by Metagenomics.</title>
        <authorList>
            <person name="Peng X."/>
        </authorList>
    </citation>
    <scope>NUCLEOTIDE SEQUENCE</scope>
    <source>
        <strain evidence="2">SIG311</strain>
    </source>
</reference>
<dbReference type="Proteomes" id="UP000766246">
    <property type="component" value="Unassembled WGS sequence"/>
</dbReference>
<sequence length="749" mass="88045">MLKLTTPIKTVLDPEFLASTDSFTERIIGNYMQIGTELTEVDLLHVMTEPPEIFVMDGGMTSLFNSTNVENTQIQKTKIINNLINRILVSADGHLSYQDNVYITNILHKLGIKDEKTFMKEVQRLTTETKEQHETVKLYWEHLDELKELVNEFKEENETTINNQISELTKPVLYLHEEVNSRLQTAAIYHIMKSFFDYSESKRSITNESFRITEQGRLSREMLLERLREEVRSEPAYLTYRHENYYEGDEITDNQVTIDEVSSRVTSAVLLNVIDNIYENVYDRIDHTVNNWLSTEATYFGAAENTLYRIEQNTGYLQYLYEQSVNTYMNQSEYKEEIDILNKLIDISNSIDVRLQQSLGGNTYDNDSYYENQSGDVIENIYKTDIEKADITFNDNSEITEENTTEIINKDKFTEDVRKIYQQSIVRNQQYMRNLKNIIESDKQATSEKNVIERIQRESRLSLTNPEEFKRGYYEAQRQAKEHIERIHEKTEQLLSPVQQYAHNLIFHYLMAPERFYNTDIISADNMGLLLRDINEVEQASKGQNDGRVKEALKEKEGATPTTKRMENTEIINEDRRLFNSANIIFDTTEHIEREFKDIHERYLNADAEAVVLNNEKNVFANITDRVIERWSERRERPYGPEVSYEDIKSSMVHRSKENILNEEVIENIKEQISNLEQTNKTTIETLVNQEKENRTNVVSVTNDVVEENKEAITRIVNTSVRRQLDEISDKVYNKIERQLKNERQRRGM</sequence>
<dbReference type="AlphaFoldDB" id="A0A927U6W3"/>
<proteinExistence type="predicted"/>